<dbReference type="InterPro" id="IPR028457">
    <property type="entry name" value="ABI"/>
</dbReference>
<dbReference type="GO" id="GO:0035591">
    <property type="term" value="F:signaling adaptor activity"/>
    <property type="evidence" value="ECO:0007669"/>
    <property type="project" value="TreeGrafter"/>
</dbReference>
<dbReference type="CDD" id="cd11826">
    <property type="entry name" value="SH3_Abi"/>
    <property type="match status" value="1"/>
</dbReference>
<dbReference type="Gene3D" id="6.10.140.1620">
    <property type="match status" value="1"/>
</dbReference>
<evidence type="ECO:0000256" key="1">
    <source>
        <dbReference type="ARBA" id="ARBA00004245"/>
    </source>
</evidence>
<comment type="subcellular location">
    <subcellularLocation>
        <location evidence="2">Cell projection</location>
        <location evidence="2">Lamellipodium</location>
    </subcellularLocation>
    <subcellularLocation>
        <location evidence="1">Cytoplasm</location>
        <location evidence="1">Cytoskeleton</location>
    </subcellularLocation>
</comment>
<dbReference type="GO" id="GO:0005856">
    <property type="term" value="C:cytoskeleton"/>
    <property type="evidence" value="ECO:0007669"/>
    <property type="project" value="UniProtKB-SubCell"/>
</dbReference>
<dbReference type="PROSITE" id="PS50002">
    <property type="entry name" value="SH3"/>
    <property type="match status" value="1"/>
</dbReference>
<dbReference type="Pfam" id="PF14604">
    <property type="entry name" value="SH3_9"/>
    <property type="match status" value="1"/>
</dbReference>
<evidence type="ECO:0000256" key="3">
    <source>
        <dbReference type="ARBA" id="ARBA00010020"/>
    </source>
</evidence>
<dbReference type="Gene3D" id="2.30.30.40">
    <property type="entry name" value="SH3 Domains"/>
    <property type="match status" value="1"/>
</dbReference>
<dbReference type="InterPro" id="IPR012849">
    <property type="entry name" value="Abl-interactor_HHR_dom"/>
</dbReference>
<dbReference type="InterPro" id="IPR036028">
    <property type="entry name" value="SH3-like_dom_sf"/>
</dbReference>
<dbReference type="PANTHER" id="PTHR10460:SF0">
    <property type="entry name" value="ABELSON INTERACTING PROTEIN, ISOFORM D"/>
    <property type="match status" value="1"/>
</dbReference>
<keyword evidence="8" id="KW-0206">Cytoskeleton</keyword>
<dbReference type="Pfam" id="PF07815">
    <property type="entry name" value="Abi_HHR"/>
    <property type="match status" value="1"/>
</dbReference>
<evidence type="ECO:0000313" key="13">
    <source>
        <dbReference type="Proteomes" id="UP000515146"/>
    </source>
</evidence>
<dbReference type="RefSeq" id="XP_027194889.1">
    <property type="nucleotide sequence ID" value="XM_027339088.1"/>
</dbReference>
<dbReference type="GO" id="GO:0017124">
    <property type="term" value="F:SH3 domain binding"/>
    <property type="evidence" value="ECO:0007669"/>
    <property type="project" value="TreeGrafter"/>
</dbReference>
<dbReference type="OMA" id="NEDGWWE"/>
<dbReference type="PANTHER" id="PTHR10460">
    <property type="entry name" value="ABL INTERACTOR FAMILY MEMBER"/>
    <property type="match status" value="1"/>
</dbReference>
<feature type="compositionally biased region" description="Low complexity" evidence="11">
    <location>
        <begin position="10"/>
        <end position="22"/>
    </location>
</feature>
<dbReference type="InParanoid" id="A0A6P6XSL3"/>
<gene>
    <name evidence="14" type="primary">LOC113789537</name>
</gene>
<evidence type="ECO:0000259" key="12">
    <source>
        <dbReference type="PROSITE" id="PS50002"/>
    </source>
</evidence>
<dbReference type="SMART" id="SM00326">
    <property type="entry name" value="SH3"/>
    <property type="match status" value="1"/>
</dbReference>
<dbReference type="FunFam" id="2.30.30.40:FF:000002">
    <property type="entry name" value="abl interactor 1 isoform X1"/>
    <property type="match status" value="1"/>
</dbReference>
<evidence type="ECO:0000256" key="2">
    <source>
        <dbReference type="ARBA" id="ARBA00004510"/>
    </source>
</evidence>
<accession>A0A6P6XSL3</accession>
<protein>
    <submittedName>
        <fullName evidence="14">Abl interactor 2-like</fullName>
    </submittedName>
</protein>
<keyword evidence="9" id="KW-0966">Cell projection</keyword>
<keyword evidence="5" id="KW-0963">Cytoplasm</keyword>
<evidence type="ECO:0000256" key="9">
    <source>
        <dbReference type="ARBA" id="ARBA00023273"/>
    </source>
</evidence>
<dbReference type="GeneID" id="113789537"/>
<dbReference type="OrthoDB" id="6511208at2759"/>
<dbReference type="GO" id="GO:0030027">
    <property type="term" value="C:lamellipodium"/>
    <property type="evidence" value="ECO:0007669"/>
    <property type="project" value="UniProtKB-SubCell"/>
</dbReference>
<feature type="region of interest" description="Disordered" evidence="11">
    <location>
        <begin position="1"/>
        <end position="38"/>
    </location>
</feature>
<dbReference type="KEGG" id="dpte:113789537"/>
<dbReference type="InterPro" id="IPR001452">
    <property type="entry name" value="SH3_domain"/>
</dbReference>
<feature type="compositionally biased region" description="Low complexity" evidence="11">
    <location>
        <begin position="226"/>
        <end position="256"/>
    </location>
</feature>
<sequence>MTGKVNQNDSKTITKSSSIESNHNNEDDDDNKEDDSKHLKQTNQALKSLLNQHLPENQQSLKDSQINLDKIANYCDSNYFQNDNQDEAFTVTKNYTQQALASIASQIYSYASNIQSTINLLEQQFDSLESQTRNIGRKIQLNNEKCSRREIGRLTKSKRLIVQPPVIYPERPKIRTTYKYQQDSIDFSSLDNVGVAYKIHQQHDKSNTFDNRSMLPTIKSATLRPSKSSNLSSIIASQPSSLSSSSSSSQSNTGQSSLLATNEAIMYGRTTNNTLISTIRPSTPPTSGAGMFNSLARHSKDSYRSGMGFHHHHPTPLVIPPPQVPPNYASNKQDLQTQPQPQLSTKSCVQHQQQDVSTTGNNNDKPNTANDKSSSQQTEQVKIERSLVLDKVETSVGSSSPASQDWIPSNYLEKVVAIYDYTADKDDELSFQENSLIYVIRKNEDGWWEGVLNGITGLFPGNYVEPCL</sequence>
<proteinExistence type="inferred from homology"/>
<feature type="domain" description="SH3" evidence="12">
    <location>
        <begin position="410"/>
        <end position="468"/>
    </location>
</feature>
<evidence type="ECO:0000256" key="5">
    <source>
        <dbReference type="ARBA" id="ARBA00022490"/>
    </source>
</evidence>
<reference evidence="14" key="1">
    <citation type="submission" date="2025-08" db="UniProtKB">
        <authorList>
            <consortium name="RefSeq"/>
        </authorList>
    </citation>
    <scope>IDENTIFICATION</scope>
    <source>
        <strain evidence="14">Airmid</strain>
    </source>
</reference>
<keyword evidence="4 10" id="KW-0728">SH3 domain</keyword>
<dbReference type="GO" id="GO:0001764">
    <property type="term" value="P:neuron migration"/>
    <property type="evidence" value="ECO:0007669"/>
    <property type="project" value="TreeGrafter"/>
</dbReference>
<keyword evidence="7" id="KW-0175">Coiled coil</keyword>
<evidence type="ECO:0000256" key="10">
    <source>
        <dbReference type="PROSITE-ProRule" id="PRU00192"/>
    </source>
</evidence>
<evidence type="ECO:0000256" key="8">
    <source>
        <dbReference type="ARBA" id="ARBA00023212"/>
    </source>
</evidence>
<keyword evidence="6" id="KW-0597">Phosphoprotein</keyword>
<evidence type="ECO:0000256" key="7">
    <source>
        <dbReference type="ARBA" id="ARBA00023054"/>
    </source>
</evidence>
<organism evidence="13 14">
    <name type="scientific">Dermatophagoides pteronyssinus</name>
    <name type="common">European house dust mite</name>
    <dbReference type="NCBI Taxonomy" id="6956"/>
    <lineage>
        <taxon>Eukaryota</taxon>
        <taxon>Metazoa</taxon>
        <taxon>Ecdysozoa</taxon>
        <taxon>Arthropoda</taxon>
        <taxon>Chelicerata</taxon>
        <taxon>Arachnida</taxon>
        <taxon>Acari</taxon>
        <taxon>Acariformes</taxon>
        <taxon>Sarcoptiformes</taxon>
        <taxon>Astigmata</taxon>
        <taxon>Psoroptidia</taxon>
        <taxon>Analgoidea</taxon>
        <taxon>Pyroglyphidae</taxon>
        <taxon>Dermatophagoidinae</taxon>
        <taxon>Dermatophagoides</taxon>
    </lineage>
</organism>
<dbReference type="GO" id="GO:0031209">
    <property type="term" value="C:SCAR complex"/>
    <property type="evidence" value="ECO:0007669"/>
    <property type="project" value="TreeGrafter"/>
</dbReference>
<feature type="region of interest" description="Disordered" evidence="11">
    <location>
        <begin position="223"/>
        <end position="256"/>
    </location>
</feature>
<dbReference type="PRINTS" id="PR00452">
    <property type="entry name" value="SH3DOMAIN"/>
</dbReference>
<dbReference type="InterPro" id="IPR028455">
    <property type="entry name" value="ABI3_SH3"/>
</dbReference>
<keyword evidence="13" id="KW-1185">Reference proteome</keyword>
<evidence type="ECO:0000256" key="4">
    <source>
        <dbReference type="ARBA" id="ARBA00022443"/>
    </source>
</evidence>
<evidence type="ECO:0000313" key="14">
    <source>
        <dbReference type="RefSeq" id="XP_027194889.1"/>
    </source>
</evidence>
<feature type="compositionally biased region" description="Polar residues" evidence="11">
    <location>
        <begin position="328"/>
        <end position="380"/>
    </location>
</feature>
<evidence type="ECO:0000256" key="6">
    <source>
        <dbReference type="ARBA" id="ARBA00022553"/>
    </source>
</evidence>
<dbReference type="AlphaFoldDB" id="A0A6P6XSL3"/>
<dbReference type="Proteomes" id="UP000515146">
    <property type="component" value="Unplaced"/>
</dbReference>
<dbReference type="GO" id="GO:0098858">
    <property type="term" value="C:actin-based cell projection"/>
    <property type="evidence" value="ECO:0007669"/>
    <property type="project" value="TreeGrafter"/>
</dbReference>
<name>A0A6P6XSL3_DERPT</name>
<dbReference type="SUPFAM" id="SSF50044">
    <property type="entry name" value="SH3-domain"/>
    <property type="match status" value="1"/>
</dbReference>
<feature type="region of interest" description="Disordered" evidence="11">
    <location>
        <begin position="303"/>
        <end position="382"/>
    </location>
</feature>
<evidence type="ECO:0000256" key="11">
    <source>
        <dbReference type="SAM" id="MobiDB-lite"/>
    </source>
</evidence>
<comment type="similarity">
    <text evidence="3">Belongs to the ABI family.</text>
</comment>